<protein>
    <submittedName>
        <fullName evidence="1">Tyrosyl-tRNA synthetase</fullName>
        <ecNumber evidence="1">6.1.1.1</ecNumber>
    </submittedName>
</protein>
<proteinExistence type="predicted"/>
<dbReference type="EC" id="6.1.1.1" evidence="1"/>
<dbReference type="Proteomes" id="UP001320706">
    <property type="component" value="Unassembled WGS sequence"/>
</dbReference>
<organism evidence="1 2">
    <name type="scientific">Zalaria obscura</name>
    <dbReference type="NCBI Taxonomy" id="2024903"/>
    <lineage>
        <taxon>Eukaryota</taxon>
        <taxon>Fungi</taxon>
        <taxon>Dikarya</taxon>
        <taxon>Ascomycota</taxon>
        <taxon>Pezizomycotina</taxon>
        <taxon>Dothideomycetes</taxon>
        <taxon>Dothideomycetidae</taxon>
        <taxon>Dothideales</taxon>
        <taxon>Zalariaceae</taxon>
        <taxon>Zalaria</taxon>
    </lineage>
</organism>
<keyword evidence="2" id="KW-1185">Reference proteome</keyword>
<evidence type="ECO:0000313" key="2">
    <source>
        <dbReference type="Proteomes" id="UP001320706"/>
    </source>
</evidence>
<name>A0ACC3S520_9PEZI</name>
<accession>A0ACC3S520</accession>
<reference evidence="1" key="1">
    <citation type="submission" date="2024-02" db="EMBL/GenBank/DDBJ databases">
        <title>Metagenome Assembled Genome of Zalaria obscura JY119.</title>
        <authorList>
            <person name="Vighnesh L."/>
            <person name="Jagadeeshwari U."/>
            <person name="Venkata Ramana C."/>
            <person name="Sasikala C."/>
        </authorList>
    </citation>
    <scope>NUCLEOTIDE SEQUENCE</scope>
    <source>
        <strain evidence="1">JY119</strain>
    </source>
</reference>
<comment type="caution">
    <text evidence="1">The sequence shown here is derived from an EMBL/GenBank/DDBJ whole genome shotgun (WGS) entry which is preliminary data.</text>
</comment>
<sequence>MYWLYVHGHRAISVIGGGTAKVGDPTGRLTSRETMQTSTYERNLTSMQAQMKRLWQNAEKYGEKHGYVKAASWKRDLWNNSIWLEKLNIIEFLTYMGTGARMGTMLGRDTVKNKMTKGDGMSFAEFTYPLIQAWDWWHMYSTSGVQLQVGGSDQYGNIIAGIDAIKHAAQSSPDRFDFDKLECQPFGLTVPLLTTSSGAKFGKSAGNAVWLEKSMTSCFDLYGFLIRSSDADVERYLKLFTFLPLSEISRLMKLHSADPGKRVAQHALAFEVLCLVHGEEEAKATAAQHKSMRKPTLSSIASAAAPAKTEQLNSTSAPSTRVYIPRSLFQNTPISKVLYHAGIAPSRSEANKLINKGGAYVGSTSADNLGDEISFVPIKSSSSLADEYEKGSNVLVLRSGKWKVKIVEVLDDVDFDKRGLDCPGWNEWKAKAYGEQEEKVSTA</sequence>
<gene>
    <name evidence="1" type="primary">MSY1</name>
    <name evidence="1" type="ORF">M8818_007148</name>
</gene>
<keyword evidence="1" id="KW-0436">Ligase</keyword>
<dbReference type="EMBL" id="JAMKPW020000042">
    <property type="protein sequence ID" value="KAK8195997.1"/>
    <property type="molecule type" value="Genomic_DNA"/>
</dbReference>
<evidence type="ECO:0000313" key="1">
    <source>
        <dbReference type="EMBL" id="KAK8195997.1"/>
    </source>
</evidence>